<gene>
    <name evidence="1" type="ORF">ECRASSUSDP1_LOCUS29165</name>
</gene>
<name>A0AAD2DAW8_EUPCR</name>
<reference evidence="1" key="1">
    <citation type="submission" date="2023-07" db="EMBL/GenBank/DDBJ databases">
        <authorList>
            <consortium name="AG Swart"/>
            <person name="Singh M."/>
            <person name="Singh A."/>
            <person name="Seah K."/>
            <person name="Emmerich C."/>
        </authorList>
    </citation>
    <scope>NUCLEOTIDE SEQUENCE</scope>
    <source>
        <strain evidence="1">DP1</strain>
    </source>
</reference>
<protein>
    <submittedName>
        <fullName evidence="1">Uncharacterized protein</fullName>
    </submittedName>
</protein>
<evidence type="ECO:0000313" key="2">
    <source>
        <dbReference type="Proteomes" id="UP001295684"/>
    </source>
</evidence>
<organism evidence="1 2">
    <name type="scientific">Euplotes crassus</name>
    <dbReference type="NCBI Taxonomy" id="5936"/>
    <lineage>
        <taxon>Eukaryota</taxon>
        <taxon>Sar</taxon>
        <taxon>Alveolata</taxon>
        <taxon>Ciliophora</taxon>
        <taxon>Intramacronucleata</taxon>
        <taxon>Spirotrichea</taxon>
        <taxon>Hypotrichia</taxon>
        <taxon>Euplotida</taxon>
        <taxon>Euplotidae</taxon>
        <taxon>Moneuplotes</taxon>
    </lineage>
</organism>
<keyword evidence="2" id="KW-1185">Reference proteome</keyword>
<comment type="caution">
    <text evidence="1">The sequence shown here is derived from an EMBL/GenBank/DDBJ whole genome shotgun (WGS) entry which is preliminary data.</text>
</comment>
<proteinExistence type="predicted"/>
<sequence>MMWRCQNCRDGCLLDFCNNLLPNSPCKAELDMSGFMNLLSRDFPRSPFTFKKAEFISMSHITLIPSHIESFCS</sequence>
<dbReference type="EMBL" id="CAMPGE010030033">
    <property type="protein sequence ID" value="CAI2387532.1"/>
    <property type="molecule type" value="Genomic_DNA"/>
</dbReference>
<accession>A0AAD2DAW8</accession>
<evidence type="ECO:0000313" key="1">
    <source>
        <dbReference type="EMBL" id="CAI2387532.1"/>
    </source>
</evidence>
<dbReference type="AlphaFoldDB" id="A0AAD2DAW8"/>
<dbReference type="Proteomes" id="UP001295684">
    <property type="component" value="Unassembled WGS sequence"/>
</dbReference>